<dbReference type="PANTHER" id="PTHR12296:SF30">
    <property type="entry name" value="DENN DOMAIN-CONTAINING PROTEIN CRAG"/>
    <property type="match status" value="1"/>
</dbReference>
<dbReference type="PANTHER" id="PTHR12296">
    <property type="entry name" value="DENN DOMAIN-CONTAINING PROTEIN 4"/>
    <property type="match status" value="1"/>
</dbReference>
<evidence type="ECO:0000313" key="2">
    <source>
        <dbReference type="EMBL" id="KAL3320812.1"/>
    </source>
</evidence>
<evidence type="ECO:0000256" key="1">
    <source>
        <dbReference type="SAM" id="MobiDB-lite"/>
    </source>
</evidence>
<proteinExistence type="predicted"/>
<gene>
    <name evidence="2" type="primary">DENND4C_2</name>
    <name evidence="2" type="ORF">Ciccas_000497</name>
</gene>
<sequence length="584" mass="65912">MQLDYECLLNLMRPHVNEESYPLANQFGQEMRRAVSRYQSILLDMAAKNESIQRESNKDSSKTPEETSRVDEEKEEEEEEKIDTPTPQQGLGPVAASTPKKTIPGTNKKYSSDIHPSYLHPSDSQESIVKQAREDNGSIDEDRQSTSSRGAELYGFALNSLKKNKQYVQSMVQKSVRSISNMTSTTAQRLASFNNVDDGSYYQNGTASQHQSRASSMSSPDEAKNCFDPYRYRLWSTIGDFLCVSDDCQAKPGDPCCVSEGVFYSSVCQFSDSVRAHFLQLLQPYTATGKTQQPHLKSSTSVEFINACSSRSPNKSSSHSRRNSTSKSPKIRPKSFLSGDNHAFEELPPITGTKKHRRGFSMDQNSFPNSSQFNIADYKPSHIVVLMTNSTECPHCDHMIYDEEILAGWPNTDTEILTMCPHCFKFLQPQLTIRLLAHFLGSGSPSSQPGSPLASPQSSANANKPRFSNKGLVEIRVPFLNPMNLRSRLEHLLENGQVWIPTADTLTKQCALVWNLVWWCYRIGLPTHLLQALPYWLIQRQAIQIDKVGQAKLFMDDPVHIQFTEENSVIELSFIDIHFFRKYS</sequence>
<feature type="region of interest" description="Disordered" evidence="1">
    <location>
        <begin position="49"/>
        <end position="148"/>
    </location>
</feature>
<feature type="compositionally biased region" description="Basic and acidic residues" evidence="1">
    <location>
        <begin position="51"/>
        <end position="72"/>
    </location>
</feature>
<dbReference type="Proteomes" id="UP001626550">
    <property type="component" value="Unassembled WGS sequence"/>
</dbReference>
<feature type="compositionally biased region" description="Basic residues" evidence="1">
    <location>
        <begin position="318"/>
        <end position="333"/>
    </location>
</feature>
<reference evidence="2 3" key="1">
    <citation type="submission" date="2024-11" db="EMBL/GenBank/DDBJ databases">
        <title>Adaptive evolution of stress response genes in parasites aligns with host niche diversity.</title>
        <authorList>
            <person name="Hahn C."/>
            <person name="Resl P."/>
        </authorList>
    </citation>
    <scope>NUCLEOTIDE SEQUENCE [LARGE SCALE GENOMIC DNA]</scope>
    <source>
        <strain evidence="2">EGGRZ-B1_66</strain>
        <tissue evidence="2">Body</tissue>
    </source>
</reference>
<feature type="region of interest" description="Disordered" evidence="1">
    <location>
        <begin position="308"/>
        <end position="356"/>
    </location>
</feature>
<dbReference type="AlphaFoldDB" id="A0ABD2QNU7"/>
<accession>A0ABD2QNU7</accession>
<dbReference type="EMBL" id="JBJKFK010000027">
    <property type="protein sequence ID" value="KAL3320812.1"/>
    <property type="molecule type" value="Genomic_DNA"/>
</dbReference>
<feature type="compositionally biased region" description="Basic and acidic residues" evidence="1">
    <location>
        <begin position="131"/>
        <end position="144"/>
    </location>
</feature>
<dbReference type="GO" id="GO:0005085">
    <property type="term" value="F:guanyl-nucleotide exchange factor activity"/>
    <property type="evidence" value="ECO:0007669"/>
    <property type="project" value="UniProtKB-ARBA"/>
</dbReference>
<comment type="caution">
    <text evidence="2">The sequence shown here is derived from an EMBL/GenBank/DDBJ whole genome shotgun (WGS) entry which is preliminary data.</text>
</comment>
<name>A0ABD2QNU7_9PLAT</name>
<feature type="region of interest" description="Disordered" evidence="1">
    <location>
        <begin position="202"/>
        <end position="222"/>
    </location>
</feature>
<evidence type="ECO:0000313" key="3">
    <source>
        <dbReference type="Proteomes" id="UP001626550"/>
    </source>
</evidence>
<feature type="compositionally biased region" description="Low complexity" evidence="1">
    <location>
        <begin position="207"/>
        <end position="219"/>
    </location>
</feature>
<organism evidence="2 3">
    <name type="scientific">Cichlidogyrus casuarinus</name>
    <dbReference type="NCBI Taxonomy" id="1844966"/>
    <lineage>
        <taxon>Eukaryota</taxon>
        <taxon>Metazoa</taxon>
        <taxon>Spiralia</taxon>
        <taxon>Lophotrochozoa</taxon>
        <taxon>Platyhelminthes</taxon>
        <taxon>Monogenea</taxon>
        <taxon>Monopisthocotylea</taxon>
        <taxon>Dactylogyridea</taxon>
        <taxon>Ancyrocephalidae</taxon>
        <taxon>Cichlidogyrus</taxon>
    </lineage>
</organism>
<dbReference type="InterPro" id="IPR051696">
    <property type="entry name" value="DENN_Domain_GEFs"/>
</dbReference>
<protein>
    <submittedName>
        <fullName evidence="2">DENN domain-containing protein 4C</fullName>
    </submittedName>
</protein>
<keyword evidence="3" id="KW-1185">Reference proteome</keyword>